<dbReference type="RefSeq" id="WP_266151155.1">
    <property type="nucleotide sequence ID" value="NZ_CP064028.1"/>
</dbReference>
<evidence type="ECO:0000313" key="2">
    <source>
        <dbReference type="Proteomes" id="UP001595961"/>
    </source>
</evidence>
<organism evidence="1 2">
    <name type="scientific">Dyella halodurans</name>
    <dbReference type="NCBI Taxonomy" id="1920171"/>
    <lineage>
        <taxon>Bacteria</taxon>
        <taxon>Pseudomonadati</taxon>
        <taxon>Pseudomonadota</taxon>
        <taxon>Gammaproteobacteria</taxon>
        <taxon>Lysobacterales</taxon>
        <taxon>Rhodanobacteraceae</taxon>
        <taxon>Dyella</taxon>
    </lineage>
</organism>
<comment type="caution">
    <text evidence="1">The sequence shown here is derived from an EMBL/GenBank/DDBJ whole genome shotgun (WGS) entry which is preliminary data.</text>
</comment>
<accession>A0ABV9C111</accession>
<protein>
    <recommendedName>
        <fullName evidence="3">DUF2190 family protein</fullName>
    </recommendedName>
</protein>
<evidence type="ECO:0008006" key="3">
    <source>
        <dbReference type="Google" id="ProtNLM"/>
    </source>
</evidence>
<evidence type="ECO:0000313" key="1">
    <source>
        <dbReference type="EMBL" id="MFC4526410.1"/>
    </source>
</evidence>
<reference evidence="2" key="1">
    <citation type="journal article" date="2019" name="Int. J. Syst. Evol. Microbiol.">
        <title>The Global Catalogue of Microorganisms (GCM) 10K type strain sequencing project: providing services to taxonomists for standard genome sequencing and annotation.</title>
        <authorList>
            <consortium name="The Broad Institute Genomics Platform"/>
            <consortium name="The Broad Institute Genome Sequencing Center for Infectious Disease"/>
            <person name="Wu L."/>
            <person name="Ma J."/>
        </authorList>
    </citation>
    <scope>NUCLEOTIDE SEQUENCE [LARGE SCALE GENOMIC DNA]</scope>
    <source>
        <strain evidence="2">CCM 4481</strain>
    </source>
</reference>
<name>A0ABV9C111_9GAMM</name>
<sequence length="102" mass="10233">MSDGIYIRQGKSRSLNIATATVVATVPGDFSLGQCRLVRVQVLVAGTAGGAAYDTAAQAGGTAANQIGAWPNTVGSYLIDMPCLAGICIVPGAGQTVAVSYD</sequence>
<dbReference type="EMBL" id="JBHSGA010000013">
    <property type="protein sequence ID" value="MFC4526410.1"/>
    <property type="molecule type" value="Genomic_DNA"/>
</dbReference>
<gene>
    <name evidence="1" type="ORF">ACFO5W_07125</name>
</gene>
<keyword evidence="2" id="KW-1185">Reference proteome</keyword>
<proteinExistence type="predicted"/>
<dbReference type="Proteomes" id="UP001595961">
    <property type="component" value="Unassembled WGS sequence"/>
</dbReference>